<reference evidence="10 11" key="1">
    <citation type="submission" date="2020-05" db="EMBL/GenBank/DDBJ databases">
        <title>Bremerella alba sp. nov., a novel planctomycete isolated from the surface of the macroalga Fucus spiralis.</title>
        <authorList>
            <person name="Godinho O."/>
            <person name="Botelho R."/>
            <person name="Albuquerque L."/>
            <person name="Wiegand S."/>
            <person name="Da Costa M.S."/>
            <person name="Lobo-Da-Cunha A."/>
            <person name="Jogler C."/>
            <person name="Lage O.M."/>
        </authorList>
    </citation>
    <scope>NUCLEOTIDE SEQUENCE [LARGE SCALE GENOMIC DNA]</scope>
    <source>
        <strain evidence="10 11">FF15</strain>
    </source>
</reference>
<evidence type="ECO:0000313" key="10">
    <source>
        <dbReference type="EMBL" id="MBA2115212.1"/>
    </source>
</evidence>
<evidence type="ECO:0000256" key="6">
    <source>
        <dbReference type="ARBA" id="ARBA00022763"/>
    </source>
</evidence>
<dbReference type="PANTHER" id="PTHR10815:SF13">
    <property type="entry name" value="METHYLATED-DNA--PROTEIN-CYSTEINE METHYLTRANSFERASE"/>
    <property type="match status" value="1"/>
</dbReference>
<dbReference type="CDD" id="cd06445">
    <property type="entry name" value="ATase"/>
    <property type="match status" value="1"/>
</dbReference>
<dbReference type="FunFam" id="1.10.10.10:FF:000214">
    <property type="entry name" value="Methylated-DNA--protein-cysteine methyltransferase"/>
    <property type="match status" value="1"/>
</dbReference>
<dbReference type="Pfam" id="PF01035">
    <property type="entry name" value="DNA_binding_1"/>
    <property type="match status" value="1"/>
</dbReference>
<dbReference type="GO" id="GO:0003908">
    <property type="term" value="F:methylated-DNA-[protein]-cysteine S-methyltransferase activity"/>
    <property type="evidence" value="ECO:0007669"/>
    <property type="project" value="UniProtKB-EC"/>
</dbReference>
<dbReference type="Proteomes" id="UP000551616">
    <property type="component" value="Unassembled WGS sequence"/>
</dbReference>
<keyword evidence="7" id="KW-0234">DNA repair</keyword>
<evidence type="ECO:0000256" key="7">
    <source>
        <dbReference type="ARBA" id="ARBA00023204"/>
    </source>
</evidence>
<protein>
    <recommendedName>
        <fullName evidence="3">methylated-DNA--[protein]-cysteine S-methyltransferase</fullName>
        <ecNumber evidence="3">2.1.1.63</ecNumber>
    </recommendedName>
</protein>
<dbReference type="Gene3D" id="1.10.10.10">
    <property type="entry name" value="Winged helix-like DNA-binding domain superfamily/Winged helix DNA-binding domain"/>
    <property type="match status" value="1"/>
</dbReference>
<dbReference type="GO" id="GO:0032259">
    <property type="term" value="P:methylation"/>
    <property type="evidence" value="ECO:0007669"/>
    <property type="project" value="UniProtKB-KW"/>
</dbReference>
<keyword evidence="5 10" id="KW-0808">Transferase</keyword>
<dbReference type="GO" id="GO:0006281">
    <property type="term" value="P:DNA repair"/>
    <property type="evidence" value="ECO:0007669"/>
    <property type="project" value="UniProtKB-KW"/>
</dbReference>
<dbReference type="PROSITE" id="PS00374">
    <property type="entry name" value="MGMT"/>
    <property type="match status" value="1"/>
</dbReference>
<accession>A0A7V8V594</accession>
<evidence type="ECO:0000256" key="3">
    <source>
        <dbReference type="ARBA" id="ARBA00011918"/>
    </source>
</evidence>
<evidence type="ECO:0000256" key="4">
    <source>
        <dbReference type="ARBA" id="ARBA00022603"/>
    </source>
</evidence>
<dbReference type="EC" id="2.1.1.63" evidence="3"/>
<name>A0A7V8V594_9BACT</name>
<dbReference type="EMBL" id="JABRWO010000006">
    <property type="protein sequence ID" value="MBA2115212.1"/>
    <property type="molecule type" value="Genomic_DNA"/>
</dbReference>
<evidence type="ECO:0000256" key="8">
    <source>
        <dbReference type="ARBA" id="ARBA00049348"/>
    </source>
</evidence>
<keyword evidence="11" id="KW-1185">Reference proteome</keyword>
<dbReference type="PANTHER" id="PTHR10815">
    <property type="entry name" value="METHYLATED-DNA--PROTEIN-CYSTEINE METHYLTRANSFERASE"/>
    <property type="match status" value="1"/>
</dbReference>
<dbReference type="AlphaFoldDB" id="A0A7V8V594"/>
<evidence type="ECO:0000256" key="2">
    <source>
        <dbReference type="ARBA" id="ARBA00008711"/>
    </source>
</evidence>
<proteinExistence type="inferred from homology"/>
<dbReference type="NCBIfam" id="TIGR00589">
    <property type="entry name" value="ogt"/>
    <property type="match status" value="1"/>
</dbReference>
<keyword evidence="4 10" id="KW-0489">Methyltransferase</keyword>
<evidence type="ECO:0000256" key="1">
    <source>
        <dbReference type="ARBA" id="ARBA00001286"/>
    </source>
</evidence>
<evidence type="ECO:0000313" key="11">
    <source>
        <dbReference type="Proteomes" id="UP000551616"/>
    </source>
</evidence>
<dbReference type="InterPro" id="IPR036217">
    <property type="entry name" value="MethylDNA_cys_MeTrfase_DNAb"/>
</dbReference>
<feature type="domain" description="Methylated-DNA-[protein]-cysteine S-methyltransferase DNA binding" evidence="9">
    <location>
        <begin position="93"/>
        <end position="173"/>
    </location>
</feature>
<comment type="catalytic activity">
    <reaction evidence="8">
        <text>a 6-O-methyl-2'-deoxyguanosine in DNA + L-cysteinyl-[protein] = S-methyl-L-cysteinyl-[protein] + a 2'-deoxyguanosine in DNA</text>
        <dbReference type="Rhea" id="RHEA:24000"/>
        <dbReference type="Rhea" id="RHEA-COMP:10131"/>
        <dbReference type="Rhea" id="RHEA-COMP:10132"/>
        <dbReference type="Rhea" id="RHEA-COMP:11367"/>
        <dbReference type="Rhea" id="RHEA-COMP:11368"/>
        <dbReference type="ChEBI" id="CHEBI:29950"/>
        <dbReference type="ChEBI" id="CHEBI:82612"/>
        <dbReference type="ChEBI" id="CHEBI:85445"/>
        <dbReference type="ChEBI" id="CHEBI:85448"/>
        <dbReference type="EC" id="2.1.1.63"/>
    </reaction>
</comment>
<dbReference type="SUPFAM" id="SSF46767">
    <property type="entry name" value="Methylated DNA-protein cysteine methyltransferase, C-terminal domain"/>
    <property type="match status" value="1"/>
</dbReference>
<comment type="caution">
    <text evidence="10">The sequence shown here is derived from an EMBL/GenBank/DDBJ whole genome shotgun (WGS) entry which is preliminary data.</text>
</comment>
<dbReference type="InterPro" id="IPR001497">
    <property type="entry name" value="MethylDNA_cys_MeTrfase_AS"/>
</dbReference>
<dbReference type="InterPro" id="IPR014048">
    <property type="entry name" value="MethylDNA_cys_MeTrfase_DNA-bd"/>
</dbReference>
<dbReference type="InterPro" id="IPR036388">
    <property type="entry name" value="WH-like_DNA-bd_sf"/>
</dbReference>
<evidence type="ECO:0000256" key="5">
    <source>
        <dbReference type="ARBA" id="ARBA00022679"/>
    </source>
</evidence>
<gene>
    <name evidence="10" type="primary">ogt</name>
    <name evidence="10" type="ORF">HOV93_23840</name>
</gene>
<comment type="similarity">
    <text evidence="2">Belongs to the MGMT family.</text>
</comment>
<comment type="catalytic activity">
    <reaction evidence="1">
        <text>a 4-O-methyl-thymidine in DNA + L-cysteinyl-[protein] = a thymidine in DNA + S-methyl-L-cysteinyl-[protein]</text>
        <dbReference type="Rhea" id="RHEA:53428"/>
        <dbReference type="Rhea" id="RHEA-COMP:10131"/>
        <dbReference type="Rhea" id="RHEA-COMP:10132"/>
        <dbReference type="Rhea" id="RHEA-COMP:13555"/>
        <dbReference type="Rhea" id="RHEA-COMP:13556"/>
        <dbReference type="ChEBI" id="CHEBI:29950"/>
        <dbReference type="ChEBI" id="CHEBI:82612"/>
        <dbReference type="ChEBI" id="CHEBI:137386"/>
        <dbReference type="ChEBI" id="CHEBI:137387"/>
        <dbReference type="EC" id="2.1.1.63"/>
    </reaction>
</comment>
<organism evidence="10 11">
    <name type="scientific">Bremerella alba</name>
    <dbReference type="NCBI Taxonomy" id="980252"/>
    <lineage>
        <taxon>Bacteria</taxon>
        <taxon>Pseudomonadati</taxon>
        <taxon>Planctomycetota</taxon>
        <taxon>Planctomycetia</taxon>
        <taxon>Pirellulales</taxon>
        <taxon>Pirellulaceae</taxon>
        <taxon>Bremerella</taxon>
    </lineage>
</organism>
<keyword evidence="6" id="KW-0227">DNA damage</keyword>
<evidence type="ECO:0000259" key="9">
    <source>
        <dbReference type="Pfam" id="PF01035"/>
    </source>
</evidence>
<sequence>MTSQNVASARVDSISERSVQLETPLGPAEIRWQGEKLCRFVWLPQGTRLKRRPLPDELSDPERDLMQDVVDYAAGIRIDFAGVPVDLSHGTLFQQRIWNACQRIPYGEVVTYGDLARFAGRPGAARAVGTAMSQNRIPLIIPCHRVISAGNKIGGFTSDQGISLKKRLLDLEAGGQTHIKMPQKSNFRKMPK</sequence>